<dbReference type="Proteomes" id="UP000183832">
    <property type="component" value="Unassembled WGS sequence"/>
</dbReference>
<dbReference type="EMBL" id="CVRI01000001">
    <property type="protein sequence ID" value="CRK86440.1"/>
    <property type="molecule type" value="Genomic_DNA"/>
</dbReference>
<evidence type="ECO:0000313" key="2">
    <source>
        <dbReference type="Proteomes" id="UP000183832"/>
    </source>
</evidence>
<keyword evidence="2" id="KW-1185">Reference proteome</keyword>
<accession>A0A1J1HEP5</accession>
<reference evidence="1 2" key="1">
    <citation type="submission" date="2015-04" db="EMBL/GenBank/DDBJ databases">
        <authorList>
            <person name="Syromyatnikov M.Y."/>
            <person name="Popov V.N."/>
        </authorList>
    </citation>
    <scope>NUCLEOTIDE SEQUENCE [LARGE SCALE GENOMIC DNA]</scope>
</reference>
<evidence type="ECO:0000313" key="1">
    <source>
        <dbReference type="EMBL" id="CRK86440.1"/>
    </source>
</evidence>
<organism evidence="1 2">
    <name type="scientific">Clunio marinus</name>
    <dbReference type="NCBI Taxonomy" id="568069"/>
    <lineage>
        <taxon>Eukaryota</taxon>
        <taxon>Metazoa</taxon>
        <taxon>Ecdysozoa</taxon>
        <taxon>Arthropoda</taxon>
        <taxon>Hexapoda</taxon>
        <taxon>Insecta</taxon>
        <taxon>Pterygota</taxon>
        <taxon>Neoptera</taxon>
        <taxon>Endopterygota</taxon>
        <taxon>Diptera</taxon>
        <taxon>Nematocera</taxon>
        <taxon>Chironomoidea</taxon>
        <taxon>Chironomidae</taxon>
        <taxon>Clunio</taxon>
    </lineage>
</organism>
<protein>
    <submittedName>
        <fullName evidence="1">CLUMA_CG000307, isoform A</fullName>
    </submittedName>
</protein>
<proteinExistence type="predicted"/>
<name>A0A1J1HEP5_9DIPT</name>
<dbReference type="AlphaFoldDB" id="A0A1J1HEP5"/>
<sequence length="73" mass="8905">MEKKEMKQTLSKKGGNKATFDRAQFFWHKAGNTMYWNNSKRLMITRQRYMERHKIISRRKECEYFCHAILLCG</sequence>
<gene>
    <name evidence="1" type="ORF">CLUMA_CG000307</name>
</gene>